<dbReference type="Gene3D" id="1.10.565.10">
    <property type="entry name" value="Retinoid X Receptor"/>
    <property type="match status" value="1"/>
</dbReference>
<keyword evidence="3" id="KW-0863">Zinc-finger</keyword>
<evidence type="ECO:0000256" key="6">
    <source>
        <dbReference type="ARBA" id="ARBA00023125"/>
    </source>
</evidence>
<dbReference type="GO" id="GO:0003677">
    <property type="term" value="F:DNA binding"/>
    <property type="evidence" value="ECO:0007669"/>
    <property type="project" value="UniProtKB-KW"/>
</dbReference>
<evidence type="ECO:0000313" key="11">
    <source>
        <dbReference type="EMBL" id="KAL3125162.1"/>
    </source>
</evidence>
<evidence type="ECO:0000256" key="9">
    <source>
        <dbReference type="ARBA" id="ARBA00023242"/>
    </source>
</evidence>
<evidence type="ECO:0000256" key="7">
    <source>
        <dbReference type="ARBA" id="ARBA00023163"/>
    </source>
</evidence>
<dbReference type="GO" id="GO:0005634">
    <property type="term" value="C:nucleus"/>
    <property type="evidence" value="ECO:0007669"/>
    <property type="project" value="UniProtKB-SubCell"/>
</dbReference>
<keyword evidence="12" id="KW-1185">Reference proteome</keyword>
<dbReference type="CDD" id="cd06960">
    <property type="entry name" value="NR_DBD_HNF4A"/>
    <property type="match status" value="1"/>
</dbReference>
<keyword evidence="4" id="KW-0862">Zinc</keyword>
<dbReference type="InterPro" id="IPR035500">
    <property type="entry name" value="NHR-like_dom_sf"/>
</dbReference>
<dbReference type="Pfam" id="PF00105">
    <property type="entry name" value="zf-C4"/>
    <property type="match status" value="1"/>
</dbReference>
<keyword evidence="7" id="KW-0804">Transcription</keyword>
<name>A0ABD2MCA4_9BILA</name>
<dbReference type="AlphaFoldDB" id="A0ABD2MCA4"/>
<dbReference type="SUPFAM" id="SSF48508">
    <property type="entry name" value="Nuclear receptor ligand-binding domain"/>
    <property type="match status" value="1"/>
</dbReference>
<dbReference type="PANTHER" id="PTHR46011">
    <property type="entry name" value="NUCLEAR HORMONE RECEPTOR FAMILY MEMBER NHR-86-RELATED"/>
    <property type="match status" value="1"/>
</dbReference>
<keyword evidence="2" id="KW-0479">Metal-binding</keyword>
<dbReference type="PRINTS" id="PR00047">
    <property type="entry name" value="STROIDFINGER"/>
</dbReference>
<evidence type="ECO:0000259" key="10">
    <source>
        <dbReference type="PROSITE" id="PS51030"/>
    </source>
</evidence>
<dbReference type="PROSITE" id="PS51030">
    <property type="entry name" value="NUCLEAR_REC_DBD_2"/>
    <property type="match status" value="1"/>
</dbReference>
<evidence type="ECO:0000256" key="3">
    <source>
        <dbReference type="ARBA" id="ARBA00022771"/>
    </source>
</evidence>
<reference evidence="11 12" key="1">
    <citation type="submission" date="2024-10" db="EMBL/GenBank/DDBJ databases">
        <authorList>
            <person name="Kim D."/>
        </authorList>
    </citation>
    <scope>NUCLEOTIDE SEQUENCE [LARGE SCALE GENOMIC DNA]</scope>
    <source>
        <strain evidence="11">BH-2024</strain>
    </source>
</reference>
<keyword evidence="6" id="KW-0238">DNA-binding</keyword>
<dbReference type="Gene3D" id="3.30.50.10">
    <property type="entry name" value="Erythroid Transcription Factor GATA-1, subunit A"/>
    <property type="match status" value="1"/>
</dbReference>
<feature type="domain" description="Nuclear receptor" evidence="10">
    <location>
        <begin position="67"/>
        <end position="143"/>
    </location>
</feature>
<sequence length="457" mass="50823">MQYSSSSSFSSSSSSSSSSFSSSSLFFLPNNTQSPHCNNGASQQMIISGFDHDNGQLPAPISNVSASIPCPVCSEPSDGTFFSVPSCRACGSFFRRSVLDKRKYLCHKANNCAIINTGMRNSCRACRLKRCFGVGMDISQKRSKKPGGHQENIANFKSANLAKNMCPQTIDCSSLSAAVSAEANADFVNMSVNFPNSFKFMKYFRNIDNGQRAFVNVLKGTNKIILDAQQLHIIRHDEHIQIKRGCIVLLLEHIREQFPQLNEQSTQTKVGIVKNYSVQSEILRICFSTLKFFPWQNVPIKHLVINGCCFVSTDELDYFFSSHEAVNEMKKYGLACIDSLRVIMSRLKPLHLSELELSALNGIQLWNCIERFVPLSDQQKAHRNAFFVELHAMAAQNNGKMAAEIGIRFGLLMNLLLDTLTVASEMLETMAMADMFFPSGHSFCFPDAFVGALLNQP</sequence>
<evidence type="ECO:0000256" key="1">
    <source>
        <dbReference type="ARBA" id="ARBA00004123"/>
    </source>
</evidence>
<keyword evidence="8" id="KW-0675">Receptor</keyword>
<evidence type="ECO:0000256" key="4">
    <source>
        <dbReference type="ARBA" id="ARBA00022833"/>
    </source>
</evidence>
<dbReference type="InterPro" id="IPR049636">
    <property type="entry name" value="HNF4-like_DBD"/>
</dbReference>
<evidence type="ECO:0000256" key="2">
    <source>
        <dbReference type="ARBA" id="ARBA00022723"/>
    </source>
</evidence>
<keyword evidence="5" id="KW-0805">Transcription regulation</keyword>
<dbReference type="GO" id="GO:0008270">
    <property type="term" value="F:zinc ion binding"/>
    <property type="evidence" value="ECO:0007669"/>
    <property type="project" value="UniProtKB-KW"/>
</dbReference>
<keyword evidence="9" id="KW-0539">Nucleus</keyword>
<dbReference type="Proteomes" id="UP001620626">
    <property type="component" value="Unassembled WGS sequence"/>
</dbReference>
<dbReference type="EMBL" id="JBICBT010000048">
    <property type="protein sequence ID" value="KAL3125162.1"/>
    <property type="molecule type" value="Genomic_DNA"/>
</dbReference>
<dbReference type="SUPFAM" id="SSF57716">
    <property type="entry name" value="Glucocorticoid receptor-like (DNA-binding domain)"/>
    <property type="match status" value="1"/>
</dbReference>
<proteinExistence type="predicted"/>
<protein>
    <recommendedName>
        <fullName evidence="10">Nuclear receptor domain-containing protein</fullName>
    </recommendedName>
</protein>
<comment type="subcellular location">
    <subcellularLocation>
        <location evidence="1">Nucleus</location>
    </subcellularLocation>
</comment>
<dbReference type="SMART" id="SM00399">
    <property type="entry name" value="ZnF_C4"/>
    <property type="match status" value="1"/>
</dbReference>
<dbReference type="InterPro" id="IPR013088">
    <property type="entry name" value="Znf_NHR/GATA"/>
</dbReference>
<organism evidence="11 12">
    <name type="scientific">Heterodera trifolii</name>
    <dbReference type="NCBI Taxonomy" id="157864"/>
    <lineage>
        <taxon>Eukaryota</taxon>
        <taxon>Metazoa</taxon>
        <taxon>Ecdysozoa</taxon>
        <taxon>Nematoda</taxon>
        <taxon>Chromadorea</taxon>
        <taxon>Rhabditida</taxon>
        <taxon>Tylenchina</taxon>
        <taxon>Tylenchomorpha</taxon>
        <taxon>Tylenchoidea</taxon>
        <taxon>Heteroderidae</taxon>
        <taxon>Heteroderinae</taxon>
        <taxon>Heterodera</taxon>
    </lineage>
</organism>
<evidence type="ECO:0000256" key="5">
    <source>
        <dbReference type="ARBA" id="ARBA00023015"/>
    </source>
</evidence>
<evidence type="ECO:0000313" key="12">
    <source>
        <dbReference type="Proteomes" id="UP001620626"/>
    </source>
</evidence>
<evidence type="ECO:0000256" key="8">
    <source>
        <dbReference type="ARBA" id="ARBA00023170"/>
    </source>
</evidence>
<gene>
    <name evidence="11" type="ORF">niasHT_000515</name>
</gene>
<dbReference type="InterPro" id="IPR001628">
    <property type="entry name" value="Znf_hrmn_rcpt"/>
</dbReference>
<accession>A0ABD2MCA4</accession>
<comment type="caution">
    <text evidence="11">The sequence shown here is derived from an EMBL/GenBank/DDBJ whole genome shotgun (WGS) entry which is preliminary data.</text>
</comment>